<name>A0AA40BZM7_9PEZI</name>
<feature type="compositionally biased region" description="Basic and acidic residues" evidence="1">
    <location>
        <begin position="262"/>
        <end position="275"/>
    </location>
</feature>
<protein>
    <submittedName>
        <fullName evidence="2">Uncharacterized protein</fullName>
    </submittedName>
</protein>
<feature type="region of interest" description="Disordered" evidence="1">
    <location>
        <begin position="186"/>
        <end position="208"/>
    </location>
</feature>
<organism evidence="2 3">
    <name type="scientific">Immersiella caudata</name>
    <dbReference type="NCBI Taxonomy" id="314043"/>
    <lineage>
        <taxon>Eukaryota</taxon>
        <taxon>Fungi</taxon>
        <taxon>Dikarya</taxon>
        <taxon>Ascomycota</taxon>
        <taxon>Pezizomycotina</taxon>
        <taxon>Sordariomycetes</taxon>
        <taxon>Sordariomycetidae</taxon>
        <taxon>Sordariales</taxon>
        <taxon>Lasiosphaeriaceae</taxon>
        <taxon>Immersiella</taxon>
    </lineage>
</organism>
<evidence type="ECO:0000313" key="2">
    <source>
        <dbReference type="EMBL" id="KAK0619385.1"/>
    </source>
</evidence>
<dbReference type="AlphaFoldDB" id="A0AA40BZM7"/>
<accession>A0AA40BZM7</accession>
<sequence>MKIHYIINDDLLPTDTTFPETTKDKLFTMRRSCRSGRPKPFDTLENLQARWGDPPTTFDAEALEYLCCGLIREFNLRPRAVRRDMRIRAEWVRMCRLLCDVGSLLSTRNNEASGWPKETDFNNFGDAAQNGGKSNGSVNDYVDTPSEPVSSEDGGEFVIISLPKSGCVSRRESVSSVDLDGKAEELAPAAGDADGIMKTGEDEKGNLGADRTMLFGEKSEAWVDLKYKIPEEEPHIEQSEKQPCIHSPTNSGSSAGGDQAADSEKWDKKGLEDKQQPPPPPIHMDRTDDAPNITLVMPGCSARYPTKLHMRVPPNSKLPRKPRTDGDAHLKRIAVRTWREFATTLDEKVADA</sequence>
<evidence type="ECO:0000256" key="1">
    <source>
        <dbReference type="SAM" id="MobiDB-lite"/>
    </source>
</evidence>
<evidence type="ECO:0000313" key="3">
    <source>
        <dbReference type="Proteomes" id="UP001175000"/>
    </source>
</evidence>
<dbReference type="EMBL" id="JAULSU010000004">
    <property type="protein sequence ID" value="KAK0619385.1"/>
    <property type="molecule type" value="Genomic_DNA"/>
</dbReference>
<gene>
    <name evidence="2" type="ORF">B0T14DRAFT_207697</name>
</gene>
<reference evidence="2" key="1">
    <citation type="submission" date="2023-06" db="EMBL/GenBank/DDBJ databases">
        <title>Genome-scale phylogeny and comparative genomics of the fungal order Sordariales.</title>
        <authorList>
            <consortium name="Lawrence Berkeley National Laboratory"/>
            <person name="Hensen N."/>
            <person name="Bonometti L."/>
            <person name="Westerberg I."/>
            <person name="Brannstrom I.O."/>
            <person name="Guillou S."/>
            <person name="Cros-Aarteil S."/>
            <person name="Calhoun S."/>
            <person name="Haridas S."/>
            <person name="Kuo A."/>
            <person name="Mondo S."/>
            <person name="Pangilinan J."/>
            <person name="Riley R."/>
            <person name="Labutti K."/>
            <person name="Andreopoulos B."/>
            <person name="Lipzen A."/>
            <person name="Chen C."/>
            <person name="Yanf M."/>
            <person name="Daum C."/>
            <person name="Ng V."/>
            <person name="Clum A."/>
            <person name="Steindorff A."/>
            <person name="Ohm R."/>
            <person name="Martin F."/>
            <person name="Silar P."/>
            <person name="Natvig D."/>
            <person name="Lalanne C."/>
            <person name="Gautier V."/>
            <person name="Ament-Velasquez S.L."/>
            <person name="Kruys A."/>
            <person name="Hutchinson M.I."/>
            <person name="Powell A.J."/>
            <person name="Barry K."/>
            <person name="Miller A.N."/>
            <person name="Grigoriev I.V."/>
            <person name="Debuchy R."/>
            <person name="Gladieux P."/>
            <person name="Thoren M.H."/>
            <person name="Johannesson H."/>
        </authorList>
    </citation>
    <scope>NUCLEOTIDE SEQUENCE</scope>
    <source>
        <strain evidence="2">CBS 606.72</strain>
    </source>
</reference>
<comment type="caution">
    <text evidence="2">The sequence shown here is derived from an EMBL/GenBank/DDBJ whole genome shotgun (WGS) entry which is preliminary data.</text>
</comment>
<feature type="region of interest" description="Disordered" evidence="1">
    <location>
        <begin position="305"/>
        <end position="328"/>
    </location>
</feature>
<dbReference type="Proteomes" id="UP001175000">
    <property type="component" value="Unassembled WGS sequence"/>
</dbReference>
<feature type="region of interest" description="Disordered" evidence="1">
    <location>
        <begin position="234"/>
        <end position="293"/>
    </location>
</feature>
<proteinExistence type="predicted"/>
<keyword evidence="3" id="KW-1185">Reference proteome</keyword>